<evidence type="ECO:0000313" key="2">
    <source>
        <dbReference type="EMBL" id="KJH70419.1"/>
    </source>
</evidence>
<accession>A0A0D8ZPJ2</accession>
<dbReference type="InterPro" id="IPR036866">
    <property type="entry name" value="RibonucZ/Hydroxyglut_hydro"/>
</dbReference>
<dbReference type="SUPFAM" id="SSF56281">
    <property type="entry name" value="Metallo-hydrolase/oxidoreductase"/>
    <property type="match status" value="1"/>
</dbReference>
<dbReference type="OrthoDB" id="9789133at2"/>
<feature type="signal peptide" evidence="1">
    <location>
        <begin position="1"/>
        <end position="22"/>
    </location>
</feature>
<dbReference type="STRING" id="1618023.UH38_18320"/>
<dbReference type="GO" id="GO:0016787">
    <property type="term" value="F:hydrolase activity"/>
    <property type="evidence" value="ECO:0007669"/>
    <property type="project" value="UniProtKB-KW"/>
</dbReference>
<reference evidence="2 3" key="1">
    <citation type="submission" date="2015-02" db="EMBL/GenBank/DDBJ databases">
        <title>Draft genome of a novel marine cyanobacterium (Chroococcales) isolated from South Atlantic Ocean.</title>
        <authorList>
            <person name="Rigonato J."/>
            <person name="Alvarenga D.O."/>
            <person name="Branco L.H."/>
            <person name="Varani A.M."/>
            <person name="Brandini F.P."/>
            <person name="Fiore M.F."/>
        </authorList>
    </citation>
    <scope>NUCLEOTIDE SEQUENCE [LARGE SCALE GENOMIC DNA]</scope>
    <source>
        <strain evidence="2 3">CENA595</strain>
    </source>
</reference>
<gene>
    <name evidence="2" type="ORF">UH38_18320</name>
</gene>
<comment type="caution">
    <text evidence="2">The sequence shown here is derived from an EMBL/GenBank/DDBJ whole genome shotgun (WGS) entry which is preliminary data.</text>
</comment>
<feature type="chain" id="PRO_5002337408" evidence="1">
    <location>
        <begin position="23"/>
        <end position="252"/>
    </location>
</feature>
<dbReference type="EMBL" id="JYON01000023">
    <property type="protein sequence ID" value="KJH70419.1"/>
    <property type="molecule type" value="Genomic_DNA"/>
</dbReference>
<dbReference type="AlphaFoldDB" id="A0A0D8ZPJ2"/>
<evidence type="ECO:0000256" key="1">
    <source>
        <dbReference type="SAM" id="SignalP"/>
    </source>
</evidence>
<keyword evidence="3" id="KW-1185">Reference proteome</keyword>
<evidence type="ECO:0000313" key="3">
    <source>
        <dbReference type="Proteomes" id="UP000032452"/>
    </source>
</evidence>
<sequence>MKRRQILSGAGAGLVTTLFTQAALAQKGGSLSVQWLGHTCFLFSGNNSRILVNPFQPIGCTAKYRPPKVQAGAVLISSQLLDEGAVEGLPGKPRIIYEPGVYRYNNIQIQGIATDHDRQGGRRFGTNVVWRWNQGGINIVHLGGAAAPITIEQKILMGRPDVLFVPVGGGAKAYNPEEAVQAVRELNPKLVVPTHYSTQAADASKCDLVPVDRFLELMQGTPVRRASSDTITINSGNLPPKGMAIQVMSYKF</sequence>
<dbReference type="RefSeq" id="WP_045056134.1">
    <property type="nucleotide sequence ID" value="NZ_CAWMDP010000015.1"/>
</dbReference>
<proteinExistence type="predicted"/>
<dbReference type="PANTHER" id="PTHR39189">
    <property type="entry name" value="UPF0173 METAL-DEPENDENT HYDROLASE YTKL"/>
    <property type="match status" value="1"/>
</dbReference>
<dbReference type="Pfam" id="PF13483">
    <property type="entry name" value="Lactamase_B_3"/>
    <property type="match status" value="1"/>
</dbReference>
<protein>
    <submittedName>
        <fullName evidence="2">Zn-dependent hydrolase</fullName>
    </submittedName>
</protein>
<organism evidence="2 3">
    <name type="scientific">Aliterella atlantica CENA595</name>
    <dbReference type="NCBI Taxonomy" id="1618023"/>
    <lineage>
        <taxon>Bacteria</taxon>
        <taxon>Bacillati</taxon>
        <taxon>Cyanobacteriota</taxon>
        <taxon>Cyanophyceae</taxon>
        <taxon>Chroococcidiopsidales</taxon>
        <taxon>Aliterellaceae</taxon>
        <taxon>Aliterella</taxon>
    </lineage>
</organism>
<keyword evidence="1" id="KW-0732">Signal</keyword>
<name>A0A0D8ZPJ2_9CYAN</name>
<keyword evidence="2" id="KW-0378">Hydrolase</keyword>
<dbReference type="PANTHER" id="PTHR39189:SF1">
    <property type="entry name" value="UPF0173 METAL-DEPENDENT HYDROLASE YTKL"/>
    <property type="match status" value="1"/>
</dbReference>
<dbReference type="PATRIC" id="fig|1618023.3.peg.1102"/>
<dbReference type="Proteomes" id="UP000032452">
    <property type="component" value="Unassembled WGS sequence"/>
</dbReference>
<dbReference type="Gene3D" id="3.60.15.10">
    <property type="entry name" value="Ribonuclease Z/Hydroxyacylglutathione hydrolase-like"/>
    <property type="match status" value="1"/>
</dbReference>